<evidence type="ECO:0000313" key="4">
    <source>
        <dbReference type="Proteomes" id="UP000245839"/>
    </source>
</evidence>
<dbReference type="PANTHER" id="PTHR35936">
    <property type="entry name" value="MEMBRANE-BOUND LYTIC MUREIN TRANSGLYCOSYLASE F"/>
    <property type="match status" value="1"/>
</dbReference>
<accession>A0A2Y9A558</accession>
<dbReference type="Proteomes" id="UP000245839">
    <property type="component" value="Unassembled WGS sequence"/>
</dbReference>
<dbReference type="SMART" id="SM00257">
    <property type="entry name" value="LysM"/>
    <property type="match status" value="1"/>
</dbReference>
<proteinExistence type="predicted"/>
<dbReference type="Gene3D" id="3.10.350.10">
    <property type="entry name" value="LysM domain"/>
    <property type="match status" value="1"/>
</dbReference>
<name>A0A2Y9A558_9RHOB</name>
<evidence type="ECO:0000313" key="2">
    <source>
        <dbReference type="EMBL" id="PWJ22310.1"/>
    </source>
</evidence>
<dbReference type="Gene3D" id="3.40.190.10">
    <property type="entry name" value="Periplasmic binding protein-like II"/>
    <property type="match status" value="2"/>
</dbReference>
<dbReference type="PANTHER" id="PTHR35936:SF25">
    <property type="entry name" value="ABC TRANSPORTER SUBSTRATE-BINDING PROTEIN"/>
    <property type="match status" value="1"/>
</dbReference>
<dbReference type="Proteomes" id="UP000251571">
    <property type="component" value="Unassembled WGS sequence"/>
</dbReference>
<evidence type="ECO:0000313" key="3">
    <source>
        <dbReference type="EMBL" id="SSA38588.1"/>
    </source>
</evidence>
<keyword evidence="4" id="KW-1185">Reference proteome</keyword>
<reference evidence="2 4" key="2">
    <citation type="submission" date="2018-03" db="EMBL/GenBank/DDBJ databases">
        <title>Genomic Encyclopedia of Archaeal and Bacterial Type Strains, Phase II (KMG-II): from individual species to whole genera.</title>
        <authorList>
            <person name="Goeker M."/>
        </authorList>
    </citation>
    <scope>NUCLEOTIDE SEQUENCE [LARGE SCALE GENOMIC DNA]</scope>
    <source>
        <strain evidence="2 4">DSM 25227</strain>
    </source>
</reference>
<dbReference type="SUPFAM" id="SSF53850">
    <property type="entry name" value="Periplasmic binding protein-like II"/>
    <property type="match status" value="1"/>
</dbReference>
<gene>
    <name evidence="2" type="ORF">BCF38_101721</name>
    <name evidence="3" type="ORF">SAMN05421539_101721</name>
</gene>
<dbReference type="CDD" id="cd00118">
    <property type="entry name" value="LysM"/>
    <property type="match status" value="1"/>
</dbReference>
<sequence>MANGGVIACTKAKLTTGTMLATGVFAALGGVALSTSDAQAQELCSRYVVARGDTLGKIADRAQVPGGYRALYRANRDVLYSPHMMEVGQVLTIPCPEGARAPASAETAVVQIATPAAAEPEPELSADEPIVFLTGSGFAPFTDEGLPEGGAITQMVKRALELADPDREFKVIFVNDWGAHLGDLLPTAAFDMGFPWSLPDCDKVELLSPANARRCTDFAHSDPLYQEGVSYYTLAGSPYVGATTPEELYGATICRPDGWFSFDLEGRGLTEPNVSLLWPGNQLDCWSKMQAGEVDVITYDTQVAKEDMRELGLDGQIAELSDLKGATTMHVFVPKNDPASVAYLETLNEGLAELRLSGEWFSIVREQVQATVMN</sequence>
<dbReference type="AlphaFoldDB" id="A0A2Y9A558"/>
<dbReference type="EMBL" id="UETC01000001">
    <property type="protein sequence ID" value="SSA38588.1"/>
    <property type="molecule type" value="Genomic_DNA"/>
</dbReference>
<dbReference type="Pfam" id="PF01476">
    <property type="entry name" value="LysM"/>
    <property type="match status" value="1"/>
</dbReference>
<dbReference type="InterPro" id="IPR018392">
    <property type="entry name" value="LysM"/>
</dbReference>
<protein>
    <submittedName>
        <fullName evidence="3">Polar amino acid transport system substrate-binding protein</fullName>
    </submittedName>
</protein>
<feature type="domain" description="LysM" evidence="1">
    <location>
        <begin position="45"/>
        <end position="93"/>
    </location>
</feature>
<evidence type="ECO:0000259" key="1">
    <source>
        <dbReference type="PROSITE" id="PS51782"/>
    </source>
</evidence>
<dbReference type="PROSITE" id="PS51782">
    <property type="entry name" value="LYSM"/>
    <property type="match status" value="1"/>
</dbReference>
<dbReference type="EMBL" id="QGDJ01000001">
    <property type="protein sequence ID" value="PWJ22310.1"/>
    <property type="molecule type" value="Genomic_DNA"/>
</dbReference>
<reference evidence="3 5" key="1">
    <citation type="submission" date="2016-10" db="EMBL/GenBank/DDBJ databases">
        <authorList>
            <person name="Cai Z."/>
        </authorList>
    </citation>
    <scope>NUCLEOTIDE SEQUENCE [LARGE SCALE GENOMIC DNA]</scope>
    <source>
        <strain evidence="3 5">DSM 25227</strain>
    </source>
</reference>
<dbReference type="OrthoDB" id="8479038at2"/>
<dbReference type="SUPFAM" id="SSF54106">
    <property type="entry name" value="LysM domain"/>
    <property type="match status" value="1"/>
</dbReference>
<evidence type="ECO:0000313" key="5">
    <source>
        <dbReference type="Proteomes" id="UP000251571"/>
    </source>
</evidence>
<dbReference type="RefSeq" id="WP_109562880.1">
    <property type="nucleotide sequence ID" value="NZ_QGDJ01000001.1"/>
</dbReference>
<organism evidence="3 5">
    <name type="scientific">Jannaschia seohaensis</name>
    <dbReference type="NCBI Taxonomy" id="475081"/>
    <lineage>
        <taxon>Bacteria</taxon>
        <taxon>Pseudomonadati</taxon>
        <taxon>Pseudomonadota</taxon>
        <taxon>Alphaproteobacteria</taxon>
        <taxon>Rhodobacterales</taxon>
        <taxon>Roseobacteraceae</taxon>
        <taxon>Jannaschia</taxon>
    </lineage>
</organism>
<dbReference type="InterPro" id="IPR036779">
    <property type="entry name" value="LysM_dom_sf"/>
</dbReference>